<dbReference type="PANTHER" id="PTHR31286:SF180">
    <property type="entry name" value="OS10G0362600 PROTEIN"/>
    <property type="match status" value="1"/>
</dbReference>
<feature type="domain" description="DUF4283" evidence="1">
    <location>
        <begin position="26"/>
        <end position="102"/>
    </location>
</feature>
<dbReference type="EMBL" id="OZ034819">
    <property type="protein sequence ID" value="CAL1396885.1"/>
    <property type="molecule type" value="Genomic_DNA"/>
</dbReference>
<dbReference type="AlphaFoldDB" id="A0AAV2FF06"/>
<dbReference type="InterPro" id="IPR025558">
    <property type="entry name" value="DUF4283"/>
</dbReference>
<gene>
    <name evidence="2" type="ORF">LTRI10_LOCUS37226</name>
</gene>
<evidence type="ECO:0000313" key="3">
    <source>
        <dbReference type="Proteomes" id="UP001497516"/>
    </source>
</evidence>
<protein>
    <recommendedName>
        <fullName evidence="1">DUF4283 domain-containing protein</fullName>
    </recommendedName>
</protein>
<name>A0AAV2FF06_9ROSI</name>
<keyword evidence="3" id="KW-1185">Reference proteome</keyword>
<dbReference type="Proteomes" id="UP001497516">
    <property type="component" value="Chromosome 6"/>
</dbReference>
<accession>A0AAV2FF06</accession>
<dbReference type="PANTHER" id="PTHR31286">
    <property type="entry name" value="GLYCINE-RICH CELL WALL STRUCTURAL PROTEIN 1.8-LIKE"/>
    <property type="match status" value="1"/>
</dbReference>
<proteinExistence type="predicted"/>
<dbReference type="InterPro" id="IPR040256">
    <property type="entry name" value="At4g02000-like"/>
</dbReference>
<evidence type="ECO:0000259" key="1">
    <source>
        <dbReference type="Pfam" id="PF14111"/>
    </source>
</evidence>
<dbReference type="Pfam" id="PF14111">
    <property type="entry name" value="DUF4283"/>
    <property type="match status" value="1"/>
</dbReference>
<reference evidence="2 3" key="1">
    <citation type="submission" date="2024-04" db="EMBL/GenBank/DDBJ databases">
        <authorList>
            <person name="Fracassetti M."/>
        </authorList>
    </citation>
    <scope>NUCLEOTIDE SEQUENCE [LARGE SCALE GENOMIC DNA]</scope>
</reference>
<evidence type="ECO:0000313" key="2">
    <source>
        <dbReference type="EMBL" id="CAL1396885.1"/>
    </source>
</evidence>
<organism evidence="2 3">
    <name type="scientific">Linum trigynum</name>
    <dbReference type="NCBI Taxonomy" id="586398"/>
    <lineage>
        <taxon>Eukaryota</taxon>
        <taxon>Viridiplantae</taxon>
        <taxon>Streptophyta</taxon>
        <taxon>Embryophyta</taxon>
        <taxon>Tracheophyta</taxon>
        <taxon>Spermatophyta</taxon>
        <taxon>Magnoliopsida</taxon>
        <taxon>eudicotyledons</taxon>
        <taxon>Gunneridae</taxon>
        <taxon>Pentapetalae</taxon>
        <taxon>rosids</taxon>
        <taxon>fabids</taxon>
        <taxon>Malpighiales</taxon>
        <taxon>Linaceae</taxon>
        <taxon>Linum</taxon>
    </lineage>
</organism>
<sequence>MARVAEDQVVEFSLDEVQSVKFRTSKTLLGRLFSETTFTTGELREGFLEAWRVQGNLRVLATKFGLFEISLPSDEMRVWLLKRSPWIVKDMILKIRSWTPSITRPIFDYLAIAPLRVQLWNVKEDCCTKQFGQKVATGIIGQVLEADVFSSKDTDERFVKVHALIDFTNLCGLNS</sequence>